<dbReference type="Pfam" id="PF08495">
    <property type="entry name" value="FIST"/>
    <property type="match status" value="1"/>
</dbReference>
<protein>
    <submittedName>
        <fullName evidence="3">Uncharacterized conserved protein, contains FIST_N domain</fullName>
    </submittedName>
</protein>
<sequence length="386" mass="41681">MEQLSCIRQAQSCATDAQQAAQEFHAGVAQPDMALVVFFCSSEYDLDVLAGEIQRLFAGVQVVGCTTAGEIGPAGCLEHSLTGASFAASHFSVASGHLEHLQQFDADAGQAFAQELLQELHAQTAHNDTDNSFALLLIDGLSRREEPATRAFQRALGKLPLIGGSAGDSMQFVKTHVYWQGRFCSDSAILVLLSSRLPLRIFKTQHFVTTEQRLVVTEAAASSRVVQEINGLPASQEYARMLGIDACDLDSVRLAAWPLVLTIGGTTYVRAVQKANPDGSLTFFCAIENGLVLRLAQGVDLLHNLEQTFARIRAEIGPPLLVLGFDCMGRKLEIAQSPDKQRIGEVLLQNNCVGFNTYGEQFRGVHVNQTLVGIAIGAHTPETDDA</sequence>
<gene>
    <name evidence="3" type="ORF">SAMN05216190_10481</name>
</gene>
<name>A0A1I5M479_9PSED</name>
<dbReference type="STRING" id="289003.SAMN05216190_10481"/>
<evidence type="ECO:0000313" key="4">
    <source>
        <dbReference type="Proteomes" id="UP000198784"/>
    </source>
</evidence>
<dbReference type="OrthoDB" id="9807948at2"/>
<evidence type="ECO:0000259" key="2">
    <source>
        <dbReference type="SMART" id="SM01204"/>
    </source>
</evidence>
<dbReference type="AlphaFoldDB" id="A0A1I5M479"/>
<keyword evidence="4" id="KW-1185">Reference proteome</keyword>
<reference evidence="4" key="1">
    <citation type="submission" date="2016-10" db="EMBL/GenBank/DDBJ databases">
        <authorList>
            <person name="Varghese N."/>
            <person name="Submissions S."/>
        </authorList>
    </citation>
    <scope>NUCLEOTIDE SEQUENCE [LARGE SCALE GENOMIC DNA]</scope>
    <source>
        <strain evidence="4">DSM 17834</strain>
    </source>
</reference>
<feature type="domain" description="FIST C-domain" evidence="2">
    <location>
        <begin position="234"/>
        <end position="364"/>
    </location>
</feature>
<dbReference type="InterPro" id="IPR019494">
    <property type="entry name" value="FIST_C"/>
</dbReference>
<feature type="domain" description="FIST" evidence="1">
    <location>
        <begin position="32"/>
        <end position="233"/>
    </location>
</feature>
<dbReference type="PANTHER" id="PTHR40252">
    <property type="entry name" value="BLR0328 PROTEIN"/>
    <property type="match status" value="1"/>
</dbReference>
<dbReference type="PANTHER" id="PTHR40252:SF2">
    <property type="entry name" value="BLR0328 PROTEIN"/>
    <property type="match status" value="1"/>
</dbReference>
<evidence type="ECO:0000259" key="1">
    <source>
        <dbReference type="SMART" id="SM00897"/>
    </source>
</evidence>
<accession>A0A1I5M479</accession>
<proteinExistence type="predicted"/>
<dbReference type="SMART" id="SM00897">
    <property type="entry name" value="FIST"/>
    <property type="match status" value="1"/>
</dbReference>
<evidence type="ECO:0000313" key="3">
    <source>
        <dbReference type="EMBL" id="SFP04290.1"/>
    </source>
</evidence>
<organism evidence="3 4">
    <name type="scientific">Pseudomonas borbori</name>
    <dbReference type="NCBI Taxonomy" id="289003"/>
    <lineage>
        <taxon>Bacteria</taxon>
        <taxon>Pseudomonadati</taxon>
        <taxon>Pseudomonadota</taxon>
        <taxon>Gammaproteobacteria</taxon>
        <taxon>Pseudomonadales</taxon>
        <taxon>Pseudomonadaceae</taxon>
        <taxon>Pseudomonas</taxon>
    </lineage>
</organism>
<dbReference type="Pfam" id="PF10442">
    <property type="entry name" value="FIST_C"/>
    <property type="match status" value="1"/>
</dbReference>
<dbReference type="InterPro" id="IPR013702">
    <property type="entry name" value="FIST_domain_N"/>
</dbReference>
<dbReference type="SMART" id="SM01204">
    <property type="entry name" value="FIST_C"/>
    <property type="match status" value="1"/>
</dbReference>
<dbReference type="Proteomes" id="UP000198784">
    <property type="component" value="Unassembled WGS sequence"/>
</dbReference>
<dbReference type="EMBL" id="FOWX01000004">
    <property type="protein sequence ID" value="SFP04290.1"/>
    <property type="molecule type" value="Genomic_DNA"/>
</dbReference>